<dbReference type="InterPro" id="IPR040637">
    <property type="entry name" value="Ribosomal_uL10-like_insert"/>
</dbReference>
<dbReference type="InterPro" id="IPR043164">
    <property type="entry name" value="Ribosomal_uL10-like_insert_sf"/>
</dbReference>
<dbReference type="Gene3D" id="3.90.105.20">
    <property type="match status" value="1"/>
</dbReference>
<dbReference type="PANTHER" id="PTHR45699">
    <property type="entry name" value="60S ACIDIC RIBOSOMAL PROTEIN P0"/>
    <property type="match status" value="1"/>
</dbReference>
<dbReference type="GO" id="GO:0070180">
    <property type="term" value="F:large ribosomal subunit rRNA binding"/>
    <property type="evidence" value="ECO:0007669"/>
    <property type="project" value="TreeGrafter"/>
</dbReference>
<dbReference type="GO" id="GO:0003735">
    <property type="term" value="F:structural constituent of ribosome"/>
    <property type="evidence" value="ECO:0007669"/>
    <property type="project" value="TreeGrafter"/>
</dbReference>
<feature type="domain" description="Large ribosomal subunit protein uL10-like insertion" evidence="4">
    <location>
        <begin position="77"/>
        <end position="126"/>
    </location>
</feature>
<dbReference type="GO" id="GO:0002181">
    <property type="term" value="P:cytoplasmic translation"/>
    <property type="evidence" value="ECO:0007669"/>
    <property type="project" value="TreeGrafter"/>
</dbReference>
<sequence>MADIEEYCNDDDFGYSREYNSDDASYNEDYNDGFGDFDKGLRNHDNIDYDRYLNKRKPFFNLDDYVGAPARVGLVAPIDLDPSHTSFFQVLNIPTKINKGTVEIITPVELIKKGDQVSSSEAALAQAILIRSCRPDCTYDNGFRLQPRGQRFNCGVTMRMGSKQASLLLPQPPVAAAAKQEEKKPQLVDMEATFAQCSNGL</sequence>
<name>A0A498JY03_MALDO</name>
<proteinExistence type="inferred from homology"/>
<dbReference type="Pfam" id="PF17777">
    <property type="entry name" value="RL10P_insert"/>
    <property type="match status" value="1"/>
</dbReference>
<dbReference type="GO" id="GO:0000027">
    <property type="term" value="P:ribosomal large subunit assembly"/>
    <property type="evidence" value="ECO:0007669"/>
    <property type="project" value="TreeGrafter"/>
</dbReference>
<organism evidence="5 6">
    <name type="scientific">Malus domestica</name>
    <name type="common">Apple</name>
    <name type="synonym">Pyrus malus</name>
    <dbReference type="NCBI Taxonomy" id="3750"/>
    <lineage>
        <taxon>Eukaryota</taxon>
        <taxon>Viridiplantae</taxon>
        <taxon>Streptophyta</taxon>
        <taxon>Embryophyta</taxon>
        <taxon>Tracheophyta</taxon>
        <taxon>Spermatophyta</taxon>
        <taxon>Magnoliopsida</taxon>
        <taxon>eudicotyledons</taxon>
        <taxon>Gunneridae</taxon>
        <taxon>Pentapetalae</taxon>
        <taxon>rosids</taxon>
        <taxon>fabids</taxon>
        <taxon>Rosales</taxon>
        <taxon>Rosaceae</taxon>
        <taxon>Amygdaloideae</taxon>
        <taxon>Maleae</taxon>
        <taxon>Malus</taxon>
    </lineage>
</organism>
<dbReference type="STRING" id="3750.A0A498JY03"/>
<dbReference type="PANTHER" id="PTHR45699:SF3">
    <property type="entry name" value="LARGE RIBOSOMAL SUBUNIT PROTEIN UL10"/>
    <property type="match status" value="1"/>
</dbReference>
<dbReference type="AlphaFoldDB" id="A0A498JY03"/>
<evidence type="ECO:0000313" key="5">
    <source>
        <dbReference type="EMBL" id="RXI00780.1"/>
    </source>
</evidence>
<protein>
    <recommendedName>
        <fullName evidence="4">Large ribosomal subunit protein uL10-like insertion domain-containing protein</fullName>
    </recommendedName>
</protein>
<dbReference type="Proteomes" id="UP000290289">
    <property type="component" value="Chromosome 4"/>
</dbReference>
<evidence type="ECO:0000256" key="2">
    <source>
        <dbReference type="ARBA" id="ARBA00022980"/>
    </source>
</evidence>
<accession>A0A498JY03</accession>
<keyword evidence="2" id="KW-0689">Ribosomal protein</keyword>
<dbReference type="EMBL" id="RDQH01000330">
    <property type="protein sequence ID" value="RXI00780.1"/>
    <property type="molecule type" value="Genomic_DNA"/>
</dbReference>
<dbReference type="GO" id="GO:0022625">
    <property type="term" value="C:cytosolic large ribosomal subunit"/>
    <property type="evidence" value="ECO:0007669"/>
    <property type="project" value="TreeGrafter"/>
</dbReference>
<reference evidence="5 6" key="1">
    <citation type="submission" date="2018-10" db="EMBL/GenBank/DDBJ databases">
        <title>A high-quality apple genome assembly.</title>
        <authorList>
            <person name="Hu J."/>
        </authorList>
    </citation>
    <scope>NUCLEOTIDE SEQUENCE [LARGE SCALE GENOMIC DNA]</scope>
    <source>
        <strain evidence="6">cv. HFTH1</strain>
        <tissue evidence="5">Young leaf</tissue>
    </source>
</reference>
<dbReference type="InterPro" id="IPR050323">
    <property type="entry name" value="Ribosomal_protein_uL10"/>
</dbReference>
<comment type="similarity">
    <text evidence="1">Belongs to the universal ribosomal protein uL10 family.</text>
</comment>
<keyword evidence="6" id="KW-1185">Reference proteome</keyword>
<gene>
    <name evidence="5" type="ORF">DVH24_001014</name>
</gene>
<evidence type="ECO:0000256" key="1">
    <source>
        <dbReference type="ARBA" id="ARBA00008889"/>
    </source>
</evidence>
<keyword evidence="3" id="KW-0687">Ribonucleoprotein</keyword>
<evidence type="ECO:0000256" key="3">
    <source>
        <dbReference type="ARBA" id="ARBA00023274"/>
    </source>
</evidence>
<evidence type="ECO:0000313" key="6">
    <source>
        <dbReference type="Proteomes" id="UP000290289"/>
    </source>
</evidence>
<evidence type="ECO:0000259" key="4">
    <source>
        <dbReference type="Pfam" id="PF17777"/>
    </source>
</evidence>
<comment type="caution">
    <text evidence="5">The sequence shown here is derived from an EMBL/GenBank/DDBJ whole genome shotgun (WGS) entry which is preliminary data.</text>
</comment>